<dbReference type="InterPro" id="IPR041680">
    <property type="entry name" value="PH_8"/>
</dbReference>
<proteinExistence type="inferred from homology"/>
<feature type="compositionally biased region" description="Basic and acidic residues" evidence="5">
    <location>
        <begin position="516"/>
        <end position="526"/>
    </location>
</feature>
<dbReference type="Gene3D" id="2.40.160.120">
    <property type="match status" value="1"/>
</dbReference>
<evidence type="ECO:0000256" key="2">
    <source>
        <dbReference type="ARBA" id="ARBA00022448"/>
    </source>
</evidence>
<dbReference type="Proteomes" id="UP000011761">
    <property type="component" value="Unassembled WGS sequence"/>
</dbReference>
<feature type="compositionally biased region" description="Polar residues" evidence="5">
    <location>
        <begin position="372"/>
        <end position="386"/>
    </location>
</feature>
<feature type="compositionally biased region" description="Polar residues" evidence="5">
    <location>
        <begin position="302"/>
        <end position="317"/>
    </location>
</feature>
<dbReference type="SMART" id="SM00233">
    <property type="entry name" value="PH"/>
    <property type="match status" value="1"/>
</dbReference>
<dbReference type="Pfam" id="PF01237">
    <property type="entry name" value="Oxysterol_BP"/>
    <property type="match status" value="1"/>
</dbReference>
<dbReference type="GO" id="GO:0034727">
    <property type="term" value="P:piecemeal microautophagy of the nucleus"/>
    <property type="evidence" value="ECO:0007669"/>
    <property type="project" value="TreeGrafter"/>
</dbReference>
<keyword evidence="2" id="KW-0813">Transport</keyword>
<dbReference type="Gene3D" id="2.30.29.30">
    <property type="entry name" value="Pleckstrin-homology domain (PH domain)/Phosphotyrosine-binding domain (PTB)"/>
    <property type="match status" value="1"/>
</dbReference>
<dbReference type="InterPro" id="IPR037239">
    <property type="entry name" value="OSBP_sf"/>
</dbReference>
<dbReference type="Pfam" id="PF15409">
    <property type="entry name" value="PH_8"/>
    <property type="match status" value="1"/>
</dbReference>
<dbReference type="Gene3D" id="2.60.120.680">
    <property type="entry name" value="GOLD domain"/>
    <property type="match status" value="1"/>
</dbReference>
<name>M2ML82_BAUPA</name>
<evidence type="ECO:0000313" key="7">
    <source>
        <dbReference type="EMBL" id="EMC92133.1"/>
    </source>
</evidence>
<dbReference type="CDD" id="cd13289">
    <property type="entry name" value="PH_Osh3p_yeast"/>
    <property type="match status" value="1"/>
</dbReference>
<keyword evidence="3" id="KW-0445">Lipid transport</keyword>
<feature type="domain" description="PH" evidence="6">
    <location>
        <begin position="208"/>
        <end position="302"/>
    </location>
</feature>
<dbReference type="InterPro" id="IPR011993">
    <property type="entry name" value="PH-like_dom_sf"/>
</dbReference>
<dbReference type="SUPFAM" id="SSF144000">
    <property type="entry name" value="Oxysterol-binding protein-like"/>
    <property type="match status" value="1"/>
</dbReference>
<evidence type="ECO:0000256" key="5">
    <source>
        <dbReference type="SAM" id="MobiDB-lite"/>
    </source>
</evidence>
<dbReference type="GO" id="GO:0097038">
    <property type="term" value="C:perinuclear endoplasmic reticulum"/>
    <property type="evidence" value="ECO:0007669"/>
    <property type="project" value="TreeGrafter"/>
</dbReference>
<dbReference type="GO" id="GO:0006887">
    <property type="term" value="P:exocytosis"/>
    <property type="evidence" value="ECO:0007669"/>
    <property type="project" value="TreeGrafter"/>
</dbReference>
<sequence length="964" mass="106111">MAGLEQIVVHARSYLVRWIRVEEHHSISWSVEPHKKSINFGIFKHPGTKGGLTPVLPTHETVDAATSFPPTPSLDGHAQAGKRPRQGSIGKSEDSTAVEKLRSIGLKEVAWAGKCEADKVSMGRYDVPEGDGGMFGLVFDNTFSKQTAKTIHFVLMTHPTNAPPKSGNSLHYSQVVSAGNAVGKNYSPSLNPITDSSSGMEFRGAEGTTFYTGRLNKRRRKKGQGYAKRFFSLDYTSSTLSYYRDRHSSALRGAVPLSLAAVGVNEKTREFSIDSGAEVWHLKAHNRKEFDGWRAALERAASETTVTPPPASSTLPQVRSLPKPAVYDPIAEREWQRIEEIVSKVSGTRDAVRGLAKDTDPKYHSTGLGLGLTTSRRSSNAPSPTSHDVDHSYFPDTNGTPDRRPFWKRKPSAERSAAPTGRRSISAQLAPAIGGAPAHVADDLVHERCMALLRDLDDAVSAFSALIAESKARRRPPLPTTASRNSFESTDNQEYFDALDGDGSPTQLFNIRHSQEDEGQNGHDTDADSDASSDTGDVDRQALAATLKTAHNGSFPRLPDTLPPLPLPLVKRRLNVHTPKHAPPSIISFLRKNAGKDLSTVSMPVTANEPTSLLQRLAESMEYSRLLDHAASASLPPTERLAYVTAFAVSYFANNRVKERALRKPFNPMLGETYELVREDLGFRFLAEKVSHHPVRMACQAESLTNGGWCFTQSPKPEQKFWGKSVELNTEGRARVVLQAPREQYSWSQATCFLRNVIAGEKYVEPVQSMTVHCETSGMRAVATFKSGGMFSGRSEDVQIELFDPAKGDAPLSLGLTGKWTEGLKRTDTGADVWTVGPLVPDAAKVYGFTTFAAALNEITAVEDGHLPPTDSRLRPDQRALEVGDVDKAEALKARLEERQRARRKVRETHGQEWRPRFFEKVSGGEGEGSKGTEEDLWILKRHGGYWEQRVKGEWTGVEEVFEV</sequence>
<evidence type="ECO:0000313" key="8">
    <source>
        <dbReference type="Proteomes" id="UP000011761"/>
    </source>
</evidence>
<protein>
    <recommendedName>
        <fullName evidence="6">PH domain-containing protein</fullName>
    </recommendedName>
</protein>
<dbReference type="InterPro" id="IPR001849">
    <property type="entry name" value="PH_domain"/>
</dbReference>
<keyword evidence="8" id="KW-1185">Reference proteome</keyword>
<dbReference type="Gene3D" id="3.30.70.3490">
    <property type="match status" value="1"/>
</dbReference>
<dbReference type="InterPro" id="IPR000648">
    <property type="entry name" value="Oxysterol-bd"/>
</dbReference>
<dbReference type="STRING" id="717646.M2ML82"/>
<dbReference type="InterPro" id="IPR036598">
    <property type="entry name" value="GOLD_dom_sf"/>
</dbReference>
<feature type="region of interest" description="Disordered" evidence="5">
    <location>
        <begin position="353"/>
        <end position="423"/>
    </location>
</feature>
<dbReference type="RefSeq" id="XP_007680614.1">
    <property type="nucleotide sequence ID" value="XM_007682424.1"/>
</dbReference>
<dbReference type="GO" id="GO:0032541">
    <property type="term" value="C:cortical endoplasmic reticulum"/>
    <property type="evidence" value="ECO:0007669"/>
    <property type="project" value="TreeGrafter"/>
</dbReference>
<dbReference type="GO" id="GO:0006897">
    <property type="term" value="P:endocytosis"/>
    <property type="evidence" value="ECO:0007669"/>
    <property type="project" value="TreeGrafter"/>
</dbReference>
<dbReference type="OMA" id="SYFVRWV"/>
<evidence type="ECO:0000259" key="6">
    <source>
        <dbReference type="PROSITE" id="PS50003"/>
    </source>
</evidence>
<dbReference type="PROSITE" id="PS50003">
    <property type="entry name" value="PH_DOMAIN"/>
    <property type="match status" value="1"/>
</dbReference>
<dbReference type="PANTHER" id="PTHR10972:SF203">
    <property type="entry name" value="OXYSTEROL-BINDING PROTEIN HOMOLOG 3"/>
    <property type="match status" value="1"/>
</dbReference>
<feature type="region of interest" description="Disordered" evidence="5">
    <location>
        <begin position="516"/>
        <end position="536"/>
    </location>
</feature>
<dbReference type="FunFam" id="2.40.160.120:FF:000001">
    <property type="entry name" value="Oxysterol-binding protein"/>
    <property type="match status" value="1"/>
</dbReference>
<dbReference type="GO" id="GO:0120009">
    <property type="term" value="P:intermembrane lipid transfer"/>
    <property type="evidence" value="ECO:0007669"/>
    <property type="project" value="UniProtKB-ARBA"/>
</dbReference>
<dbReference type="HOGENOM" id="CLU_007105_4_0_1"/>
<evidence type="ECO:0000256" key="1">
    <source>
        <dbReference type="ARBA" id="ARBA00008842"/>
    </source>
</evidence>
<dbReference type="GO" id="GO:0032934">
    <property type="term" value="F:sterol binding"/>
    <property type="evidence" value="ECO:0007669"/>
    <property type="project" value="TreeGrafter"/>
</dbReference>
<organism evidence="7 8">
    <name type="scientific">Baudoinia panamericana (strain UAMH 10762)</name>
    <name type="common">Angels' share fungus</name>
    <name type="synonym">Baudoinia compniacensis (strain UAMH 10762)</name>
    <dbReference type="NCBI Taxonomy" id="717646"/>
    <lineage>
        <taxon>Eukaryota</taxon>
        <taxon>Fungi</taxon>
        <taxon>Dikarya</taxon>
        <taxon>Ascomycota</taxon>
        <taxon>Pezizomycotina</taxon>
        <taxon>Dothideomycetes</taxon>
        <taxon>Dothideomycetidae</taxon>
        <taxon>Mycosphaerellales</taxon>
        <taxon>Teratosphaeriaceae</taxon>
        <taxon>Baudoinia</taxon>
    </lineage>
</organism>
<dbReference type="FunFam" id="2.30.29.30:FF:000369">
    <property type="entry name" value="Oxysterol binding protein"/>
    <property type="match status" value="1"/>
</dbReference>
<dbReference type="GeneID" id="19115599"/>
<feature type="region of interest" description="Disordered" evidence="5">
    <location>
        <begin position="64"/>
        <end position="97"/>
    </location>
</feature>
<evidence type="ECO:0000256" key="3">
    <source>
        <dbReference type="ARBA" id="ARBA00023055"/>
    </source>
</evidence>
<dbReference type="GO" id="GO:0005886">
    <property type="term" value="C:plasma membrane"/>
    <property type="evidence" value="ECO:0007669"/>
    <property type="project" value="TreeGrafter"/>
</dbReference>
<dbReference type="AlphaFoldDB" id="M2ML82"/>
<accession>M2ML82</accession>
<dbReference type="SUPFAM" id="SSF50729">
    <property type="entry name" value="PH domain-like"/>
    <property type="match status" value="1"/>
</dbReference>
<dbReference type="eggNOG" id="KOG1737">
    <property type="taxonomic scope" value="Eukaryota"/>
</dbReference>
<evidence type="ECO:0000256" key="4">
    <source>
        <dbReference type="ARBA" id="ARBA00023121"/>
    </source>
</evidence>
<comment type="similarity">
    <text evidence="1">Belongs to the OSBP family.</text>
</comment>
<keyword evidence="4" id="KW-0446">Lipid-binding</keyword>
<feature type="compositionally biased region" description="Basic and acidic residues" evidence="5">
    <location>
        <begin position="353"/>
        <end position="363"/>
    </location>
</feature>
<dbReference type="GO" id="GO:0035621">
    <property type="term" value="P:ER to Golgi ceramide transport"/>
    <property type="evidence" value="ECO:0007669"/>
    <property type="project" value="TreeGrafter"/>
</dbReference>
<feature type="region of interest" description="Disordered" evidence="5">
    <location>
        <begin position="301"/>
        <end position="320"/>
    </location>
</feature>
<dbReference type="SUPFAM" id="SSF101576">
    <property type="entry name" value="Supernatant protein factor (SPF), C-terminal domain"/>
    <property type="match status" value="1"/>
</dbReference>
<dbReference type="GO" id="GO:0030011">
    <property type="term" value="P:maintenance of cell polarity"/>
    <property type="evidence" value="ECO:0007669"/>
    <property type="project" value="TreeGrafter"/>
</dbReference>
<dbReference type="PANTHER" id="PTHR10972">
    <property type="entry name" value="OXYSTEROL-BINDING PROTEIN-RELATED"/>
    <property type="match status" value="1"/>
</dbReference>
<dbReference type="KEGG" id="bcom:BAUCODRAFT_569431"/>
<dbReference type="OrthoDB" id="1854502at2759"/>
<dbReference type="GO" id="GO:0005829">
    <property type="term" value="C:cytosol"/>
    <property type="evidence" value="ECO:0007669"/>
    <property type="project" value="TreeGrafter"/>
</dbReference>
<dbReference type="EMBL" id="KB445562">
    <property type="protein sequence ID" value="EMC92133.1"/>
    <property type="molecule type" value="Genomic_DNA"/>
</dbReference>
<reference evidence="7 8" key="1">
    <citation type="journal article" date="2012" name="PLoS Pathog.">
        <title>Diverse lifestyles and strategies of plant pathogenesis encoded in the genomes of eighteen Dothideomycetes fungi.</title>
        <authorList>
            <person name="Ohm R.A."/>
            <person name="Feau N."/>
            <person name="Henrissat B."/>
            <person name="Schoch C.L."/>
            <person name="Horwitz B.A."/>
            <person name="Barry K.W."/>
            <person name="Condon B.J."/>
            <person name="Copeland A.C."/>
            <person name="Dhillon B."/>
            <person name="Glaser F."/>
            <person name="Hesse C.N."/>
            <person name="Kosti I."/>
            <person name="LaButti K."/>
            <person name="Lindquist E.A."/>
            <person name="Lucas S."/>
            <person name="Salamov A.A."/>
            <person name="Bradshaw R.E."/>
            <person name="Ciuffetti L."/>
            <person name="Hamelin R.C."/>
            <person name="Kema G.H.J."/>
            <person name="Lawrence C."/>
            <person name="Scott J.A."/>
            <person name="Spatafora J.W."/>
            <person name="Turgeon B.G."/>
            <person name="de Wit P.J.G.M."/>
            <person name="Zhong S."/>
            <person name="Goodwin S.B."/>
            <person name="Grigoriev I.V."/>
        </authorList>
    </citation>
    <scope>NUCLEOTIDE SEQUENCE [LARGE SCALE GENOMIC DNA]</scope>
    <source>
        <strain evidence="7 8">UAMH 10762</strain>
    </source>
</reference>
<gene>
    <name evidence="7" type="ORF">BAUCODRAFT_569431</name>
</gene>